<keyword evidence="4" id="KW-1185">Reference proteome</keyword>
<name>A0ABY9Y3Q4_9FLAO</name>
<evidence type="ECO:0000256" key="2">
    <source>
        <dbReference type="ARBA" id="ARBA00023002"/>
    </source>
</evidence>
<dbReference type="EMBL" id="CP134536">
    <property type="protein sequence ID" value="WNH12738.1"/>
    <property type="molecule type" value="Genomic_DNA"/>
</dbReference>
<dbReference type="PANTHER" id="PTHR42760">
    <property type="entry name" value="SHORT-CHAIN DEHYDROGENASES/REDUCTASES FAMILY MEMBER"/>
    <property type="match status" value="1"/>
</dbReference>
<dbReference type="InterPro" id="IPR020904">
    <property type="entry name" value="Sc_DH/Rdtase_CS"/>
</dbReference>
<dbReference type="InterPro" id="IPR036291">
    <property type="entry name" value="NAD(P)-bd_dom_sf"/>
</dbReference>
<protein>
    <submittedName>
        <fullName evidence="3">SDR family oxidoreductase</fullName>
    </submittedName>
</protein>
<dbReference type="RefSeq" id="WP_415862719.1">
    <property type="nucleotide sequence ID" value="NZ_CP134536.1"/>
</dbReference>
<keyword evidence="2" id="KW-0560">Oxidoreductase</keyword>
<dbReference type="Proteomes" id="UP001303407">
    <property type="component" value="Chromosome"/>
</dbReference>
<dbReference type="NCBIfam" id="NF006132">
    <property type="entry name" value="PRK08277.1"/>
    <property type="match status" value="1"/>
</dbReference>
<dbReference type="PANTHER" id="PTHR42760:SF115">
    <property type="entry name" value="3-OXOACYL-[ACYL-CARRIER-PROTEIN] REDUCTASE FABG"/>
    <property type="match status" value="1"/>
</dbReference>
<sequence length="297" mass="31822">MTEQTIVLLVLKGIILLDNYFKDKLYMTDSFSVEGKVAIVTGGGGVLGGSISKSLISSGAKVVVLDIREDNVNNKVEELKAMGGESIGFVSNVLDVEEMKLTREKILKAWGRIDILVNAAGGNLPGATLTEEQTVFDMKISDFEKVTNLNLNGTVYPCLVFGEAMANQGAGSIINVSSMATLSAITRVPGYSVAKSGIDIFTKWMAMEMGTKFGEKVRVNAIAPGFFIGDQNRKVLINDDGSYTERSKKVLARTPMKRFGDINELNGIVQFLCSDAASFITGTVIPVDGGFSSFSGV</sequence>
<evidence type="ECO:0000313" key="3">
    <source>
        <dbReference type="EMBL" id="WNH12738.1"/>
    </source>
</evidence>
<dbReference type="SUPFAM" id="SSF51735">
    <property type="entry name" value="NAD(P)-binding Rossmann-fold domains"/>
    <property type="match status" value="1"/>
</dbReference>
<evidence type="ECO:0000313" key="4">
    <source>
        <dbReference type="Proteomes" id="UP001303407"/>
    </source>
</evidence>
<comment type="similarity">
    <text evidence="1">Belongs to the short-chain dehydrogenases/reductases (SDR) family.</text>
</comment>
<dbReference type="InterPro" id="IPR002347">
    <property type="entry name" value="SDR_fam"/>
</dbReference>
<dbReference type="PRINTS" id="PR00081">
    <property type="entry name" value="GDHRDH"/>
</dbReference>
<accession>A0ABY9Y3Q4</accession>
<reference evidence="3 4" key="1">
    <citation type="submission" date="2023-09" db="EMBL/GenBank/DDBJ databases">
        <title>Thalassobella suaedae gen. nov., sp. nov., a marine bacterium of the family Flavobacteriaceae isolated from a halophyte Suaeda japonica.</title>
        <authorList>
            <person name="Lee S.Y."/>
            <person name="Hwang C.Y."/>
        </authorList>
    </citation>
    <scope>NUCLEOTIDE SEQUENCE [LARGE SCALE GENOMIC DNA]</scope>
    <source>
        <strain evidence="3 4">HL-DH10</strain>
    </source>
</reference>
<organism evidence="3 4">
    <name type="scientific">Thalassobellus suaedae</name>
    <dbReference type="NCBI Taxonomy" id="3074124"/>
    <lineage>
        <taxon>Bacteria</taxon>
        <taxon>Pseudomonadati</taxon>
        <taxon>Bacteroidota</taxon>
        <taxon>Flavobacteriia</taxon>
        <taxon>Flavobacteriales</taxon>
        <taxon>Flavobacteriaceae</taxon>
        <taxon>Thalassobellus</taxon>
    </lineage>
</organism>
<dbReference type="Gene3D" id="3.40.50.720">
    <property type="entry name" value="NAD(P)-binding Rossmann-like Domain"/>
    <property type="match status" value="1"/>
</dbReference>
<dbReference type="Pfam" id="PF13561">
    <property type="entry name" value="adh_short_C2"/>
    <property type="match status" value="1"/>
</dbReference>
<dbReference type="PRINTS" id="PR00080">
    <property type="entry name" value="SDRFAMILY"/>
</dbReference>
<evidence type="ECO:0000256" key="1">
    <source>
        <dbReference type="ARBA" id="ARBA00006484"/>
    </source>
</evidence>
<gene>
    <name evidence="3" type="ORF">RHP49_00425</name>
</gene>
<proteinExistence type="inferred from homology"/>
<dbReference type="PROSITE" id="PS00061">
    <property type="entry name" value="ADH_SHORT"/>
    <property type="match status" value="1"/>
</dbReference>